<evidence type="ECO:0000313" key="4">
    <source>
        <dbReference type="Proteomes" id="UP000256519"/>
    </source>
</evidence>
<protein>
    <submittedName>
        <fullName evidence="3">Amidohydrolase</fullName>
    </submittedName>
</protein>
<keyword evidence="3" id="KW-0378">Hydrolase</keyword>
<dbReference type="Proteomes" id="UP000256519">
    <property type="component" value="Unassembled WGS sequence"/>
</dbReference>
<sequence length="327" mass="37630">MKGKIALEEHWESPDFWATGNHNFTDADYFEKVQERLQDYEKRIEEMDQNGIQTSILSLTQPGIEGITDRKKAIELARKMNDYIAENVLSKYPNRFLAFAALPLQDPEEAAKELERAVRELGFVGGLVNGYSNIGDENTAQYLDEPQVWPFWKKVEELQVPVYLHPRIPLPNQQRIYEGYEGLLGSAWGFGVETATHAIRLILSGLFDHYPNLTIILGHLGEGLPFTLPRVEHRLRHQRPETHGKHKKSPTEYLRKNFYLTTSGVFRTQALIDTLLEVGSDRILFSVDYPYESMEEISSWFDTCPISENDRIKIGSENATKLFNLKQ</sequence>
<feature type="domain" description="Amidohydrolase-related" evidence="2">
    <location>
        <begin position="37"/>
        <end position="325"/>
    </location>
</feature>
<dbReference type="RefSeq" id="WP_116075828.1">
    <property type="nucleotide sequence ID" value="NZ_CP187633.1"/>
</dbReference>
<evidence type="ECO:0000313" key="3">
    <source>
        <dbReference type="EMBL" id="RDZ12475.1"/>
    </source>
</evidence>
<dbReference type="PANTHER" id="PTHR21240:SF30">
    <property type="entry name" value="AMIDOHYDROLASE-RELATED DOMAIN-CONTAINING PROTEIN-RELATED"/>
    <property type="match status" value="1"/>
</dbReference>
<dbReference type="PANTHER" id="PTHR21240">
    <property type="entry name" value="2-AMINO-3-CARBOXYLMUCONATE-6-SEMIALDEHYDE DECARBOXYLASE"/>
    <property type="match status" value="1"/>
</dbReference>
<dbReference type="InterPro" id="IPR032466">
    <property type="entry name" value="Metal_Hydrolase"/>
</dbReference>
<evidence type="ECO:0000259" key="2">
    <source>
        <dbReference type="Pfam" id="PF04909"/>
    </source>
</evidence>
<dbReference type="GO" id="GO:0019748">
    <property type="term" value="P:secondary metabolic process"/>
    <property type="evidence" value="ECO:0007669"/>
    <property type="project" value="TreeGrafter"/>
</dbReference>
<reference evidence="3 4" key="1">
    <citation type="journal article" date="2018" name="Appl. Environ. Microbiol.">
        <title>Antimicrobial susceptibility testing and tentative epidemiological cut-off values of five Bacillus species relevant for use as animal feed additives or for plant protection.</title>
        <authorList>
            <person name="Agerso Y."/>
            <person name="Stuer-Lauridsen B."/>
            <person name="Bjerre K."/>
            <person name="Jensen M.G."/>
            <person name="Johansen E."/>
            <person name="Bennedsen M."/>
            <person name="Brockmann E."/>
            <person name="Nielsen B."/>
        </authorList>
    </citation>
    <scope>NUCLEOTIDE SEQUENCE [LARGE SCALE GENOMIC DNA]</scope>
    <source>
        <strain evidence="3 4">CHCC20162</strain>
    </source>
</reference>
<dbReference type="GO" id="GO:0016831">
    <property type="term" value="F:carboxy-lyase activity"/>
    <property type="evidence" value="ECO:0007669"/>
    <property type="project" value="InterPro"/>
</dbReference>
<proteinExistence type="predicted"/>
<keyword evidence="1" id="KW-0456">Lyase</keyword>
<comment type="caution">
    <text evidence="3">The sequence shown here is derived from an EMBL/GenBank/DDBJ whole genome shotgun (WGS) entry which is preliminary data.</text>
</comment>
<dbReference type="EMBL" id="PQWM01000021">
    <property type="protein sequence ID" value="RDZ12475.1"/>
    <property type="molecule type" value="Genomic_DNA"/>
</dbReference>
<dbReference type="Pfam" id="PF04909">
    <property type="entry name" value="Amidohydro_2"/>
    <property type="match status" value="1"/>
</dbReference>
<dbReference type="GO" id="GO:0005829">
    <property type="term" value="C:cytosol"/>
    <property type="evidence" value="ECO:0007669"/>
    <property type="project" value="TreeGrafter"/>
</dbReference>
<dbReference type="AlphaFoldDB" id="A0A3D8X0H3"/>
<organism evidence="3 4">
    <name type="scientific">Priestia megaterium</name>
    <name type="common">Bacillus megaterium</name>
    <dbReference type="NCBI Taxonomy" id="1404"/>
    <lineage>
        <taxon>Bacteria</taxon>
        <taxon>Bacillati</taxon>
        <taxon>Bacillota</taxon>
        <taxon>Bacilli</taxon>
        <taxon>Bacillales</taxon>
        <taxon>Bacillaceae</taxon>
        <taxon>Priestia</taxon>
    </lineage>
</organism>
<dbReference type="GO" id="GO:0016787">
    <property type="term" value="F:hydrolase activity"/>
    <property type="evidence" value="ECO:0007669"/>
    <property type="project" value="UniProtKB-KW"/>
</dbReference>
<gene>
    <name evidence="3" type="ORF">C3744_17910</name>
</gene>
<dbReference type="SUPFAM" id="SSF51556">
    <property type="entry name" value="Metallo-dependent hydrolases"/>
    <property type="match status" value="1"/>
</dbReference>
<dbReference type="InterPro" id="IPR032465">
    <property type="entry name" value="ACMSD"/>
</dbReference>
<name>A0A3D8X0H3_PRIMG</name>
<accession>A0A3D8X0H3</accession>
<evidence type="ECO:0000256" key="1">
    <source>
        <dbReference type="ARBA" id="ARBA00023239"/>
    </source>
</evidence>
<dbReference type="Gene3D" id="3.20.20.140">
    <property type="entry name" value="Metal-dependent hydrolases"/>
    <property type="match status" value="1"/>
</dbReference>
<dbReference type="InterPro" id="IPR006680">
    <property type="entry name" value="Amidohydro-rel"/>
</dbReference>